<dbReference type="Pfam" id="PF12867">
    <property type="entry name" value="DinB_2"/>
    <property type="match status" value="1"/>
</dbReference>
<dbReference type="Proteomes" id="UP001197974">
    <property type="component" value="Chromosome"/>
</dbReference>
<proteinExistence type="predicted"/>
<evidence type="ECO:0000259" key="5">
    <source>
        <dbReference type="Pfam" id="PF12867"/>
    </source>
</evidence>
<gene>
    <name evidence="6" type="primary">egtB</name>
    <name evidence="6" type="ORF">LC087_18020</name>
</gene>
<dbReference type="Gene3D" id="3.90.1580.10">
    <property type="entry name" value="paralog of FGE (formylglycine-generating enzyme)"/>
    <property type="match status" value="2"/>
</dbReference>
<evidence type="ECO:0000256" key="1">
    <source>
        <dbReference type="ARBA" id="ARBA00023002"/>
    </source>
</evidence>
<dbReference type="InterPro" id="IPR005532">
    <property type="entry name" value="SUMF_dom"/>
</dbReference>
<dbReference type="PANTHER" id="PTHR23150:SF36">
    <property type="entry name" value="HERCYNINE OXYGENASE"/>
    <property type="match status" value="1"/>
</dbReference>
<reference evidence="6 7" key="1">
    <citation type="submission" date="2023-06" db="EMBL/GenBank/DDBJ databases">
        <title>Five Gram-positive bacteria isolated from mangrove sediments in Shenzhen, Guangdong, China.</title>
        <authorList>
            <person name="Yu S."/>
            <person name="Zheng W."/>
            <person name="Huang Y."/>
        </authorList>
    </citation>
    <scope>NUCLEOTIDE SEQUENCE [LARGE SCALE GENOMIC DNA]</scope>
    <source>
        <strain evidence="6 7">SaN35-3</strain>
    </source>
</reference>
<keyword evidence="1" id="KW-0560">Oxidoreductase</keyword>
<organism evidence="6 7">
    <name type="scientific">Bacillus carboniphilus</name>
    <dbReference type="NCBI Taxonomy" id="86663"/>
    <lineage>
        <taxon>Bacteria</taxon>
        <taxon>Bacillati</taxon>
        <taxon>Bacillota</taxon>
        <taxon>Bacilli</taxon>
        <taxon>Bacillales</taxon>
        <taxon>Bacillaceae</taxon>
        <taxon>Bacillus</taxon>
    </lineage>
</organism>
<evidence type="ECO:0000256" key="3">
    <source>
        <dbReference type="ARBA" id="ARBA00037882"/>
    </source>
</evidence>
<comment type="pathway">
    <text evidence="3">Amino-acid biosynthesis; ergothioneine biosynthesis.</text>
</comment>
<feature type="domain" description="Sulfatase-modifying factor enzyme-like" evidence="4">
    <location>
        <begin position="327"/>
        <end position="401"/>
    </location>
</feature>
<keyword evidence="2" id="KW-0408">Iron</keyword>
<keyword evidence="7" id="KW-1185">Reference proteome</keyword>
<dbReference type="InterPro" id="IPR016187">
    <property type="entry name" value="CTDL_fold"/>
</dbReference>
<feature type="domain" description="DinB-like" evidence="5">
    <location>
        <begin position="8"/>
        <end position="138"/>
    </location>
</feature>
<dbReference type="InterPro" id="IPR017806">
    <property type="entry name" value="EgtB"/>
</dbReference>
<dbReference type="InterPro" id="IPR051043">
    <property type="entry name" value="Sulfatase_Mod_Factor_Kinase"/>
</dbReference>
<dbReference type="SUPFAM" id="SSF56436">
    <property type="entry name" value="C-type lectin-like"/>
    <property type="match status" value="1"/>
</dbReference>
<dbReference type="NCBIfam" id="TIGR03440">
    <property type="entry name" value="egtB_TIGR03440"/>
    <property type="match status" value="1"/>
</dbReference>
<dbReference type="Pfam" id="PF03781">
    <property type="entry name" value="FGE-sulfatase"/>
    <property type="match status" value="2"/>
</dbReference>
<dbReference type="RefSeq" id="WP_226542604.1">
    <property type="nucleotide sequence ID" value="NZ_CP129013.1"/>
</dbReference>
<sequence length="406" mass="47958">MLEKYLYTRNLTLSIVEPLQIEDFGVQAMVDVSPPKWHLAHTTWFFEEFILLNNKPEYSPYFPYTRELFNSYYETLSKPFSRSKRGLISRPTVSEVLDYRQAVDEEVTNLLNNNDEVDEKVYSFIQLGIQHEQQHQELLMTDLKYNFSINPLKPIYKEMSGHSSLPRLKWYDFEGGMTTIGTNKKEFSFDNEQPEHQCFLYPYSIANRPVTNGEYLEFIEDKGYETPTLWLSDGWQTVTEQKWNAPLYWEYVDGNWHHFTLSGMKSIEKDQPVTHISFYEADAYARWAGARLPTEQEWENAFKNEAIEGTFLENMLFNEEDRSEKNVFGTVWEWTSSPYTRYPQSARPEGALGEYNQKFMSNQMVLRGGSCASPRNHIRLTYRNFFHPDKRWQFSGIRLAKEESAL</sequence>
<name>A0ABY9JVS0_9BACI</name>
<dbReference type="PANTHER" id="PTHR23150">
    <property type="entry name" value="SULFATASE MODIFYING FACTOR 1, 2"/>
    <property type="match status" value="1"/>
</dbReference>
<feature type="domain" description="Sulfatase-modifying factor enzyme-like" evidence="4">
    <location>
        <begin position="174"/>
        <end position="302"/>
    </location>
</feature>
<dbReference type="InterPro" id="IPR024775">
    <property type="entry name" value="DinB-like"/>
</dbReference>
<protein>
    <submittedName>
        <fullName evidence="6">Ergothioneine biosynthesis protein EgtB</fullName>
    </submittedName>
</protein>
<evidence type="ECO:0000313" key="7">
    <source>
        <dbReference type="Proteomes" id="UP001197974"/>
    </source>
</evidence>
<evidence type="ECO:0000259" key="4">
    <source>
        <dbReference type="Pfam" id="PF03781"/>
    </source>
</evidence>
<evidence type="ECO:0000313" key="6">
    <source>
        <dbReference type="EMBL" id="WLR42557.1"/>
    </source>
</evidence>
<dbReference type="InterPro" id="IPR042095">
    <property type="entry name" value="SUMF_sf"/>
</dbReference>
<evidence type="ECO:0000256" key="2">
    <source>
        <dbReference type="ARBA" id="ARBA00023004"/>
    </source>
</evidence>
<accession>A0ABY9JVS0</accession>
<dbReference type="EMBL" id="CP129013">
    <property type="protein sequence ID" value="WLR42557.1"/>
    <property type="molecule type" value="Genomic_DNA"/>
</dbReference>